<protein>
    <submittedName>
        <fullName evidence="3">Uncharacterized protein</fullName>
    </submittedName>
</protein>
<dbReference type="PANTHER" id="PTHR33590:SF1">
    <property type="entry name" value="PDZ DOMAIN-CONTAINING PROTEIN"/>
    <property type="match status" value="1"/>
</dbReference>
<evidence type="ECO:0000313" key="4">
    <source>
        <dbReference type="Proteomes" id="UP000256970"/>
    </source>
</evidence>
<name>A0A383WBX4_TETOB</name>
<feature type="region of interest" description="Disordered" evidence="1">
    <location>
        <begin position="610"/>
        <end position="639"/>
    </location>
</feature>
<accession>A0A383WBX4</accession>
<proteinExistence type="predicted"/>
<dbReference type="AlphaFoldDB" id="A0A383WBX4"/>
<dbReference type="EMBL" id="FNXT01001219">
    <property type="protein sequence ID" value="SZX74733.1"/>
    <property type="molecule type" value="Genomic_DNA"/>
</dbReference>
<sequence>MALNDLDALTWRVLALQLPDPAAFSSCCKRANHIVRDEKFRVEWFAAHHRSRAPDRPWQYAALTWQLHRHASPEQIAAFILRFHAWQKQQQNMAAGYAGKATAAATASPAASSAAARQAAATESTVLQPLMRIEGYFSLPLDCKLLPSTVRRAQQLLAKGRALDALYHLCPSSTSVLCAYAAKSHNLRLMQQLLKHRVRDCMVFPSHWFKGVAGSMYLRTDFACSYAALAAGNPQMLRQVLLCAGDLGESWRSRLLLCYAARHSNAECLQEVLLARQAHVTFSRRAVAAAPQHLPMAAARTDSWAAGVVSQLLQALKPKQRKAANVRPAYKAACSSGCMPVLAVLAGVAAAAPHQQLPVLLEAAAEATCRRYGDAGYHPGTSQQQQWDAAEDACRLQMAELLWQQLVVQHGREAALRQYLRAPVPTKHRGTQHPAAAAAAAAAAAGGRASALRAVEVNSRLLFCHRDARGSYLLGDFSWRAMSAARLQRLAGFVHGFFADMPQALQHPLLLRSLLGGFYGRAVTPGGLAEELGLPWPLLQRLLAQRVDSIARMDSSSTSEVYNSRRNELLEAVQHTLMLAQDQEATAQQLRSAAACALVSTKHMVRTLPESGQAAGQEEGNATAMHQQQQQQPQQQQALDPMQQLVNQLNAGLLLQNPNAQANAALQQVQQLVQQLQQAGAQDEEVADIQAEAMANIPVAQPQEQEQPYVLPEEDGSPAAVLQQLQARLEAGECSIPVPQQAQLGPLPLWQQCVLELVATHSESVPADVSASRLYACLTSGMLIAQSPAAAGDITALQQLLGDASFVTGPPVTPQPPRLPWGRLAAQAAVELRLPQLLAWALQPEQRQRLWGSAGNAAKAALVELRRLQCTPISNDVSRQPEQQRADMLQLQQQLLLGRPAFAELAAEIALLLLGVAPNEEGLLSDWLQHGLHPGSSEADLARAKAVLAAVVAAAELPAGAQVMRRDCFKQAQRIGDVDLLALVVLWGHRTPEDEDVDTA</sequence>
<feature type="compositionally biased region" description="Low complexity" evidence="1">
    <location>
        <begin position="627"/>
        <end position="639"/>
    </location>
</feature>
<evidence type="ECO:0000313" key="2">
    <source>
        <dbReference type="EMBL" id="SZX61420.1"/>
    </source>
</evidence>
<organism evidence="3 4">
    <name type="scientific">Tetradesmus obliquus</name>
    <name type="common">Green alga</name>
    <name type="synonym">Acutodesmus obliquus</name>
    <dbReference type="NCBI Taxonomy" id="3088"/>
    <lineage>
        <taxon>Eukaryota</taxon>
        <taxon>Viridiplantae</taxon>
        <taxon>Chlorophyta</taxon>
        <taxon>core chlorophytes</taxon>
        <taxon>Chlorophyceae</taxon>
        <taxon>CS clade</taxon>
        <taxon>Sphaeropleales</taxon>
        <taxon>Scenedesmaceae</taxon>
        <taxon>Tetradesmus</taxon>
    </lineage>
</organism>
<gene>
    <name evidence="3" type="ORF">BQ4739_LOCUS15051</name>
    <name evidence="2" type="ORF">BQ4739_LOCUS1916</name>
</gene>
<dbReference type="PANTHER" id="PTHR33590">
    <property type="entry name" value="GLUTENIN, HIGH MOLECULAR WEIGHT SUBUNIT PW212-RELATED PROTEIN"/>
    <property type="match status" value="1"/>
</dbReference>
<keyword evidence="4" id="KW-1185">Reference proteome</keyword>
<dbReference type="EMBL" id="FNXT01000141">
    <property type="protein sequence ID" value="SZX61420.1"/>
    <property type="molecule type" value="Genomic_DNA"/>
</dbReference>
<dbReference type="Proteomes" id="UP000256970">
    <property type="component" value="Unassembled WGS sequence"/>
</dbReference>
<reference evidence="3 4" key="1">
    <citation type="submission" date="2016-10" db="EMBL/GenBank/DDBJ databases">
        <authorList>
            <person name="Cai Z."/>
        </authorList>
    </citation>
    <scope>NUCLEOTIDE SEQUENCE [LARGE SCALE GENOMIC DNA]</scope>
</reference>
<evidence type="ECO:0000256" key="1">
    <source>
        <dbReference type="SAM" id="MobiDB-lite"/>
    </source>
</evidence>
<evidence type="ECO:0000313" key="3">
    <source>
        <dbReference type="EMBL" id="SZX74733.1"/>
    </source>
</evidence>